<evidence type="ECO:0000313" key="2">
    <source>
        <dbReference type="Proteomes" id="UP000054538"/>
    </source>
</evidence>
<reference evidence="1 2" key="1">
    <citation type="submission" date="2014-04" db="EMBL/GenBank/DDBJ databases">
        <authorList>
            <consortium name="DOE Joint Genome Institute"/>
            <person name="Kuo A."/>
            <person name="Kohler A."/>
            <person name="Jargeat P."/>
            <person name="Nagy L.G."/>
            <person name="Floudas D."/>
            <person name="Copeland A."/>
            <person name="Barry K.W."/>
            <person name="Cichocki N."/>
            <person name="Veneault-Fourrey C."/>
            <person name="LaButti K."/>
            <person name="Lindquist E.A."/>
            <person name="Lipzen A."/>
            <person name="Lundell T."/>
            <person name="Morin E."/>
            <person name="Murat C."/>
            <person name="Sun H."/>
            <person name="Tunlid A."/>
            <person name="Henrissat B."/>
            <person name="Grigoriev I.V."/>
            <person name="Hibbett D.S."/>
            <person name="Martin F."/>
            <person name="Nordberg H.P."/>
            <person name="Cantor M.N."/>
            <person name="Hua S.X."/>
        </authorList>
    </citation>
    <scope>NUCLEOTIDE SEQUENCE [LARGE SCALE GENOMIC DNA]</scope>
    <source>
        <strain evidence="1 2">Ve08.2h10</strain>
    </source>
</reference>
<reference evidence="2" key="2">
    <citation type="submission" date="2015-01" db="EMBL/GenBank/DDBJ databases">
        <title>Evolutionary Origins and Diversification of the Mycorrhizal Mutualists.</title>
        <authorList>
            <consortium name="DOE Joint Genome Institute"/>
            <consortium name="Mycorrhizal Genomics Consortium"/>
            <person name="Kohler A."/>
            <person name="Kuo A."/>
            <person name="Nagy L.G."/>
            <person name="Floudas D."/>
            <person name="Copeland A."/>
            <person name="Barry K.W."/>
            <person name="Cichocki N."/>
            <person name="Veneault-Fourrey C."/>
            <person name="LaButti K."/>
            <person name="Lindquist E.A."/>
            <person name="Lipzen A."/>
            <person name="Lundell T."/>
            <person name="Morin E."/>
            <person name="Murat C."/>
            <person name="Riley R."/>
            <person name="Ohm R."/>
            <person name="Sun H."/>
            <person name="Tunlid A."/>
            <person name="Henrissat B."/>
            <person name="Grigoriev I.V."/>
            <person name="Hibbett D.S."/>
            <person name="Martin F."/>
        </authorList>
    </citation>
    <scope>NUCLEOTIDE SEQUENCE [LARGE SCALE GENOMIC DNA]</scope>
    <source>
        <strain evidence="2">Ve08.2h10</strain>
    </source>
</reference>
<gene>
    <name evidence="1" type="ORF">PAXRUDRAFT_825458</name>
</gene>
<dbReference type="InParanoid" id="A0A0D0DT76"/>
<accession>A0A0D0DT76</accession>
<organism evidence="1 2">
    <name type="scientific">Paxillus rubicundulus Ve08.2h10</name>
    <dbReference type="NCBI Taxonomy" id="930991"/>
    <lineage>
        <taxon>Eukaryota</taxon>
        <taxon>Fungi</taxon>
        <taxon>Dikarya</taxon>
        <taxon>Basidiomycota</taxon>
        <taxon>Agaricomycotina</taxon>
        <taxon>Agaricomycetes</taxon>
        <taxon>Agaricomycetidae</taxon>
        <taxon>Boletales</taxon>
        <taxon>Paxilineae</taxon>
        <taxon>Paxillaceae</taxon>
        <taxon>Paxillus</taxon>
    </lineage>
</organism>
<dbReference type="HOGENOM" id="CLU_2904827_0_0_1"/>
<dbReference type="OrthoDB" id="3257444at2759"/>
<proteinExistence type="predicted"/>
<sequence length="62" mass="6988">MSGSSSHGSPPFSGEPVDLLDSFEHFAQLAEVLTAERCKTILRYHNVTTTHFWITFMSDENN</sequence>
<dbReference type="EMBL" id="KN824960">
    <property type="protein sequence ID" value="KIK96928.1"/>
    <property type="molecule type" value="Genomic_DNA"/>
</dbReference>
<keyword evidence="2" id="KW-1185">Reference proteome</keyword>
<dbReference type="AlphaFoldDB" id="A0A0D0DT76"/>
<name>A0A0D0DT76_9AGAM</name>
<protein>
    <submittedName>
        <fullName evidence="1">Uncharacterized protein</fullName>
    </submittedName>
</protein>
<evidence type="ECO:0000313" key="1">
    <source>
        <dbReference type="EMBL" id="KIK96928.1"/>
    </source>
</evidence>
<dbReference type="Proteomes" id="UP000054538">
    <property type="component" value="Unassembled WGS sequence"/>
</dbReference>